<evidence type="ECO:0000256" key="9">
    <source>
        <dbReference type="ARBA" id="ARBA00023004"/>
    </source>
</evidence>
<feature type="binding site" evidence="12">
    <location>
        <position position="631"/>
    </location>
    <ligand>
        <name>substrate</name>
    </ligand>
</feature>
<dbReference type="InterPro" id="IPR043129">
    <property type="entry name" value="ATPase_NBD"/>
</dbReference>
<dbReference type="InterPro" id="IPR029045">
    <property type="entry name" value="ClpP/crotonase-like_dom_sf"/>
</dbReference>
<keyword evidence="4 12" id="KW-0808">Transferase</keyword>
<dbReference type="GO" id="GO:0002949">
    <property type="term" value="P:tRNA threonylcarbamoyladenosine modification"/>
    <property type="evidence" value="ECO:0007669"/>
    <property type="project" value="UniProtKB-UniRule"/>
</dbReference>
<dbReference type="Pfam" id="PF03572">
    <property type="entry name" value="Peptidase_S41"/>
    <property type="match status" value="1"/>
</dbReference>
<evidence type="ECO:0000256" key="11">
    <source>
        <dbReference type="ARBA" id="ARBA00048117"/>
    </source>
</evidence>
<keyword evidence="9 12" id="KW-0408">Iron</keyword>
<dbReference type="Pfam" id="PF00814">
    <property type="entry name" value="TsaD"/>
    <property type="match status" value="1"/>
</dbReference>
<evidence type="ECO:0000256" key="13">
    <source>
        <dbReference type="RuleBase" id="RU004404"/>
    </source>
</evidence>
<dbReference type="FunFam" id="3.30.420.40:FF:000360">
    <property type="entry name" value="tRNA N6-adenosine threonylcarbamoyltransferase"/>
    <property type="match status" value="1"/>
</dbReference>
<dbReference type="InterPro" id="IPR055210">
    <property type="entry name" value="CtpA/B_N"/>
</dbReference>
<name>M6KET4_LEPIR</name>
<evidence type="ECO:0000256" key="8">
    <source>
        <dbReference type="ARBA" id="ARBA00022825"/>
    </source>
</evidence>
<protein>
    <recommendedName>
        <fullName evidence="12">tRNA N6-adenosine threonylcarbamoyltransferase</fullName>
        <ecNumber evidence="12">2.3.1.234</ecNumber>
    </recommendedName>
    <alternativeName>
        <fullName evidence="12">N6-L-threonylcarbamoyladenine synthase</fullName>
        <shortName evidence="12">t(6)A synthase</shortName>
    </alternativeName>
    <alternativeName>
        <fullName evidence="12">t(6)A37 threonylcarbamoyladenosine biosynthesis protein TsaD</fullName>
    </alternativeName>
    <alternativeName>
        <fullName evidence="12">tRNA threonylcarbamoyladenosine biosynthesis protein TsaD</fullName>
    </alternativeName>
</protein>
<dbReference type="Gene3D" id="3.30.750.44">
    <property type="match status" value="1"/>
</dbReference>
<dbReference type="InterPro" id="IPR001478">
    <property type="entry name" value="PDZ"/>
</dbReference>
<dbReference type="GO" id="GO:0006508">
    <property type="term" value="P:proteolysis"/>
    <property type="evidence" value="ECO:0007669"/>
    <property type="project" value="UniProtKB-KW"/>
</dbReference>
<comment type="catalytic activity">
    <reaction evidence="11 12">
        <text>L-threonylcarbamoyladenylate + adenosine(37) in tRNA = N(6)-L-threonylcarbamoyladenosine(37) in tRNA + AMP + H(+)</text>
        <dbReference type="Rhea" id="RHEA:37059"/>
        <dbReference type="Rhea" id="RHEA-COMP:10162"/>
        <dbReference type="Rhea" id="RHEA-COMP:10163"/>
        <dbReference type="ChEBI" id="CHEBI:15378"/>
        <dbReference type="ChEBI" id="CHEBI:73682"/>
        <dbReference type="ChEBI" id="CHEBI:74411"/>
        <dbReference type="ChEBI" id="CHEBI:74418"/>
        <dbReference type="ChEBI" id="CHEBI:456215"/>
        <dbReference type="EC" id="2.3.1.234"/>
    </reaction>
</comment>
<keyword evidence="7 13" id="KW-0378">Hydrolase</keyword>
<feature type="binding site" evidence="12">
    <location>
        <begin position="598"/>
        <end position="602"/>
    </location>
    <ligand>
        <name>substrate</name>
    </ligand>
</feature>
<dbReference type="EMBL" id="AHMZ02000089">
    <property type="protein sequence ID" value="EMN30325.1"/>
    <property type="molecule type" value="Genomic_DNA"/>
</dbReference>
<keyword evidence="2 12" id="KW-0963">Cytoplasm</keyword>
<dbReference type="FunFam" id="3.90.226.10:FF:000029">
    <property type="entry name" value="Peptidase, S41 family"/>
    <property type="match status" value="1"/>
</dbReference>
<dbReference type="SUPFAM" id="SSF52096">
    <property type="entry name" value="ClpP/crotonase"/>
    <property type="match status" value="1"/>
</dbReference>
<dbReference type="PANTHER" id="PTHR32060:SF30">
    <property type="entry name" value="CARBOXY-TERMINAL PROCESSING PROTEASE CTPA"/>
    <property type="match status" value="1"/>
</dbReference>
<dbReference type="PRINTS" id="PR00789">
    <property type="entry name" value="OSIALOPTASE"/>
</dbReference>
<keyword evidence="6 12" id="KW-0479">Metal-binding</keyword>
<feature type="domain" description="PDZ" evidence="14">
    <location>
        <begin position="86"/>
        <end position="154"/>
    </location>
</feature>
<accession>M6KET4</accession>
<dbReference type="Gene3D" id="3.30.420.40">
    <property type="match status" value="2"/>
</dbReference>
<dbReference type="InterPro" id="IPR004447">
    <property type="entry name" value="Peptidase_S41A"/>
</dbReference>
<dbReference type="FunFam" id="3.30.750.44:FF:000001">
    <property type="entry name" value="S41 family peptidase"/>
    <property type="match status" value="1"/>
</dbReference>
<comment type="cofactor">
    <cofactor evidence="12">
        <name>Fe(2+)</name>
        <dbReference type="ChEBI" id="CHEBI:29033"/>
    </cofactor>
    <text evidence="12">Binds 1 Fe(2+) ion per subunit.</text>
</comment>
<comment type="subcellular location">
    <subcellularLocation>
        <location evidence="12">Cytoplasm</location>
    </subcellularLocation>
</comment>
<organism evidence="15 16">
    <name type="scientific">Leptospira interrogans serovar Pyrogenes str. L0374</name>
    <dbReference type="NCBI Taxonomy" id="1049928"/>
    <lineage>
        <taxon>Bacteria</taxon>
        <taxon>Pseudomonadati</taxon>
        <taxon>Spirochaetota</taxon>
        <taxon>Spirochaetia</taxon>
        <taxon>Leptospirales</taxon>
        <taxon>Leptospiraceae</taxon>
        <taxon>Leptospira</taxon>
    </lineage>
</organism>
<dbReference type="InterPro" id="IPR022450">
    <property type="entry name" value="TsaD"/>
</dbReference>
<dbReference type="GO" id="GO:0061711">
    <property type="term" value="F:tRNA N(6)-L-threonylcarbamoyladenine synthase activity"/>
    <property type="evidence" value="ECO:0007669"/>
    <property type="project" value="UniProtKB-EC"/>
</dbReference>
<keyword evidence="5 12" id="KW-0819">tRNA processing</keyword>
<feature type="binding site" evidence="12">
    <location>
        <position position="739"/>
    </location>
    <ligand>
        <name>substrate</name>
    </ligand>
</feature>
<keyword evidence="10 12" id="KW-0012">Acyltransferase</keyword>
<dbReference type="NCBIfam" id="TIGR00225">
    <property type="entry name" value="prc"/>
    <property type="match status" value="1"/>
</dbReference>
<dbReference type="GO" id="GO:0030288">
    <property type="term" value="C:outer membrane-bounded periplasmic space"/>
    <property type="evidence" value="ECO:0007669"/>
    <property type="project" value="TreeGrafter"/>
</dbReference>
<dbReference type="PANTHER" id="PTHR32060">
    <property type="entry name" value="TAIL-SPECIFIC PROTEASE"/>
    <property type="match status" value="1"/>
</dbReference>
<comment type="similarity">
    <text evidence="1 13">Belongs to the peptidase S41A family.</text>
</comment>
<feature type="binding site" evidence="12">
    <location>
        <position position="768"/>
    </location>
    <ligand>
        <name>Fe cation</name>
        <dbReference type="ChEBI" id="CHEBI:24875"/>
    </ligand>
</feature>
<dbReference type="SUPFAM" id="SSF50156">
    <property type="entry name" value="PDZ domain-like"/>
    <property type="match status" value="1"/>
</dbReference>
<comment type="similarity">
    <text evidence="12">Belongs to the KAE1 / TsaD family.</text>
</comment>
<evidence type="ECO:0000256" key="2">
    <source>
        <dbReference type="ARBA" id="ARBA00022490"/>
    </source>
</evidence>
<proteinExistence type="inferred from homology"/>
<comment type="function">
    <text evidence="12">Required for the formation of a threonylcarbamoyl group on adenosine at position 37 (t(6)A37) in tRNAs that read codons beginning with adenine. Is involved in the transfer of the threonylcarbamoyl moiety of threonylcarbamoyl-AMP (TC-AMP) to the N6 group of A37, together with TsaE and TsaB. TsaD likely plays a direct catalytic role in this reaction.</text>
</comment>
<dbReference type="HAMAP" id="MF_01445">
    <property type="entry name" value="TsaD"/>
    <property type="match status" value="1"/>
</dbReference>
<dbReference type="NCBIfam" id="TIGR00329">
    <property type="entry name" value="gcp_kae1"/>
    <property type="match status" value="1"/>
</dbReference>
<gene>
    <name evidence="12" type="primary">tsaD</name>
    <name evidence="15" type="ORF">LEP1GSC083_1162</name>
</gene>
<dbReference type="SUPFAM" id="SSF53067">
    <property type="entry name" value="Actin-like ATPase domain"/>
    <property type="match status" value="1"/>
</dbReference>
<evidence type="ECO:0000256" key="12">
    <source>
        <dbReference type="HAMAP-Rule" id="MF_01445"/>
    </source>
</evidence>
<feature type="binding site" evidence="12">
    <location>
        <position position="644"/>
    </location>
    <ligand>
        <name>substrate</name>
    </ligand>
</feature>
<dbReference type="GO" id="GO:0008236">
    <property type="term" value="F:serine-type peptidase activity"/>
    <property type="evidence" value="ECO:0007669"/>
    <property type="project" value="UniProtKB-KW"/>
</dbReference>
<dbReference type="NCBIfam" id="TIGR03723">
    <property type="entry name" value="T6A_TsaD_YgjD"/>
    <property type="match status" value="1"/>
</dbReference>
<dbReference type="Gene3D" id="3.90.226.10">
    <property type="entry name" value="2-enoyl-CoA Hydratase, Chain A, domain 1"/>
    <property type="match status" value="1"/>
</dbReference>
<dbReference type="Pfam" id="PF22694">
    <property type="entry name" value="CtpB_N-like"/>
    <property type="match status" value="1"/>
</dbReference>
<dbReference type="InterPro" id="IPR036034">
    <property type="entry name" value="PDZ_sf"/>
</dbReference>
<comment type="caution">
    <text evidence="15">The sequence shown here is derived from an EMBL/GenBank/DDBJ whole genome shotgun (WGS) entry which is preliminary data.</text>
</comment>
<evidence type="ECO:0000256" key="4">
    <source>
        <dbReference type="ARBA" id="ARBA00022679"/>
    </source>
</evidence>
<dbReference type="PROSITE" id="PS50106">
    <property type="entry name" value="PDZ"/>
    <property type="match status" value="1"/>
</dbReference>
<feature type="binding site" evidence="12">
    <location>
        <position position="579"/>
    </location>
    <ligand>
        <name>Fe cation</name>
        <dbReference type="ChEBI" id="CHEBI:24875"/>
    </ligand>
</feature>
<sequence length="802" mass="89254">MKNKERMIWIGIVSFLSFALIFPIETVKGISKTGESYLQIFHEVLSTIHSDYVESVDEEKLYQGAIRGLISSLGDPHSRFMDKDDFSQLQEETRGSFGGLGMEVSFADGAIVVISPIEDTPAMKAGILPQDRIIEIDGKNTHDLSLSDSIKLMRGKVGTSVSIKLERKNQKEPMVLTLVREMIKIRYVRSSFLEKEKLGYIKLNQFMGKENTLSEFKKELNSLKEKGAEGLILDLRMNPGGLLDLAIALSDLFLKPDLDIVSVRGRGGELVRVFRSTAANDKFINLPLVVLINEGSASASEIFAGAMQDHGRGKILGTVSFGKGSVQNIYSLSHNTGIALTIQKYYTPSGKSIHGKGIQPDVIVKPIEPTEDDRFYIRKMAEKKMLETFLLKNPNYSEANFVLLEKYLSEKGIKLSADVARFLYKSKTRQEGQNSILDLELDPQLRKAIEILSPNKDGEKNLKPMIGMGIETSCDETSIGIVRDGKDLLSLKIFSQIDLHKPYGGIVPEIASRAHLEKINLLLEDAMEESEIQFKDLSYVAVTSSPGLTGSLMVGAQMARCIHMVYETPILPVCHLQSHFAVLHLEGVPTEFPVLGLLLSGGNSAIYILHEFGKMELLGDTMDDALGEAFDKVAGLLELPYPGGPHIEVRAKEYKPSPNEKPILPALLRNLPQEEVSFSFSGLKTAVMVLLEKQKELSKERICWNFQNSAFDLVERNLKRAVSKTGIKRIFAAGGVLANFTLQNRLYTWAEKNSVELFAPKKKIYCTDNGAMVASLGYYLFQKGYQRDIDFTVSPSRQEIFS</sequence>
<evidence type="ECO:0000313" key="15">
    <source>
        <dbReference type="EMBL" id="EMN30325.1"/>
    </source>
</evidence>
<dbReference type="InterPro" id="IPR017861">
    <property type="entry name" value="KAE1/TsaD"/>
</dbReference>
<dbReference type="GO" id="GO:0005506">
    <property type="term" value="F:iron ion binding"/>
    <property type="evidence" value="ECO:0007669"/>
    <property type="project" value="UniProtKB-UniRule"/>
</dbReference>
<dbReference type="CDD" id="cd06782">
    <property type="entry name" value="cpPDZ_CPP-like"/>
    <property type="match status" value="1"/>
</dbReference>
<evidence type="ECO:0000256" key="5">
    <source>
        <dbReference type="ARBA" id="ARBA00022694"/>
    </source>
</evidence>
<dbReference type="GO" id="GO:0004175">
    <property type="term" value="F:endopeptidase activity"/>
    <property type="evidence" value="ECO:0007669"/>
    <property type="project" value="TreeGrafter"/>
</dbReference>
<dbReference type="InterPro" id="IPR005151">
    <property type="entry name" value="Tail-specific_protease"/>
</dbReference>
<feature type="binding site" evidence="12">
    <location>
        <position position="648"/>
    </location>
    <ligand>
        <name>substrate</name>
    </ligand>
</feature>
<dbReference type="Pfam" id="PF13180">
    <property type="entry name" value="PDZ_2"/>
    <property type="match status" value="1"/>
</dbReference>
<dbReference type="SMART" id="SM00228">
    <property type="entry name" value="PDZ"/>
    <property type="match status" value="1"/>
</dbReference>
<dbReference type="AlphaFoldDB" id="M6KET4"/>
<dbReference type="Proteomes" id="UP000012137">
    <property type="component" value="Unassembled WGS sequence"/>
</dbReference>
<evidence type="ECO:0000256" key="3">
    <source>
        <dbReference type="ARBA" id="ARBA00022670"/>
    </source>
</evidence>
<keyword evidence="8 13" id="KW-0720">Serine protease</keyword>
<dbReference type="GO" id="GO:0005737">
    <property type="term" value="C:cytoplasm"/>
    <property type="evidence" value="ECO:0007669"/>
    <property type="project" value="UniProtKB-SubCell"/>
</dbReference>
<dbReference type="GO" id="GO:0007165">
    <property type="term" value="P:signal transduction"/>
    <property type="evidence" value="ECO:0007669"/>
    <property type="project" value="TreeGrafter"/>
</dbReference>
<evidence type="ECO:0000256" key="6">
    <source>
        <dbReference type="ARBA" id="ARBA00022723"/>
    </source>
</evidence>
<keyword evidence="3 13" id="KW-0645">Protease</keyword>
<evidence type="ECO:0000313" key="16">
    <source>
        <dbReference type="Proteomes" id="UP000012137"/>
    </source>
</evidence>
<dbReference type="FunFam" id="2.30.42.10:FF:000063">
    <property type="entry name" value="Peptidase, S41 family"/>
    <property type="match status" value="1"/>
</dbReference>
<evidence type="ECO:0000256" key="1">
    <source>
        <dbReference type="ARBA" id="ARBA00009179"/>
    </source>
</evidence>
<evidence type="ECO:0000259" key="14">
    <source>
        <dbReference type="PROSITE" id="PS50106"/>
    </source>
</evidence>
<feature type="binding site" evidence="12">
    <location>
        <position position="575"/>
    </location>
    <ligand>
        <name>Fe cation</name>
        <dbReference type="ChEBI" id="CHEBI:24875"/>
    </ligand>
</feature>
<dbReference type="InterPro" id="IPR000905">
    <property type="entry name" value="Gcp-like_dom"/>
</dbReference>
<dbReference type="EC" id="2.3.1.234" evidence="12"/>
<dbReference type="SMART" id="SM00245">
    <property type="entry name" value="TSPc"/>
    <property type="match status" value="1"/>
</dbReference>
<evidence type="ECO:0000256" key="7">
    <source>
        <dbReference type="ARBA" id="ARBA00022801"/>
    </source>
</evidence>
<reference evidence="15 16" key="1">
    <citation type="submission" date="2013-01" db="EMBL/GenBank/DDBJ databases">
        <authorList>
            <person name="Harkins D.M."/>
            <person name="Durkin A.S."/>
            <person name="Brinkac L.M."/>
            <person name="Haft D.H."/>
            <person name="Selengut J.D."/>
            <person name="Sanka R."/>
            <person name="DePew J."/>
            <person name="Purushe J."/>
            <person name="Peacock S.J."/>
            <person name="Thaipadungpanit J."/>
            <person name="Wuthiekanun V.W."/>
            <person name="Day N.P."/>
            <person name="Vinetz J.M."/>
            <person name="Sutton G.G."/>
            <person name="Nierman W.C."/>
            <person name="Fouts D.E."/>
        </authorList>
    </citation>
    <scope>NUCLEOTIDE SEQUENCE [LARGE SCALE GENOMIC DNA]</scope>
    <source>
        <strain evidence="15 16">L0374</strain>
    </source>
</reference>
<dbReference type="CDD" id="cd07560">
    <property type="entry name" value="Peptidase_S41_CPP"/>
    <property type="match status" value="1"/>
</dbReference>
<dbReference type="Gene3D" id="2.30.42.10">
    <property type="match status" value="1"/>
</dbReference>
<evidence type="ECO:0000256" key="10">
    <source>
        <dbReference type="ARBA" id="ARBA00023315"/>
    </source>
</evidence>